<evidence type="ECO:0000256" key="7">
    <source>
        <dbReference type="ARBA" id="ARBA00023128"/>
    </source>
</evidence>
<dbReference type="PANTHER" id="PTHR13141:SF4">
    <property type="entry name" value="TRANSMEMBRANE PROTEIN 242"/>
    <property type="match status" value="1"/>
</dbReference>
<sequence length="154" mass="16670">MSEEKKILSDTPRPERLSYNTKATLFLTSVGGAAALAAFGATLMSVRREDAAAFDKGMVSTREVPESGVQLATRALKWGSLYAVCGVAAISAGIWFLSGASNMAEFKEKMGSILPRIPRNNPPQSRTEFEGLTDLLNYLANDFSKKKTQDKSDS</sequence>
<evidence type="ECO:0000256" key="9">
    <source>
        <dbReference type="ARBA" id="ARBA00045905"/>
    </source>
</evidence>
<comment type="function">
    <text evidence="9">Scaffold protein that participates in the c-ring assembly of mitochondrial ATP synthase (F(1)F(0) ATP synthase or complex V) by facilitating the membrane insertion and oligomer formation of the subunit c/ATP5MC3. Participates in the incorporation of the c-ring into vestigial complexes. Additionally influences the incorporation of subunits MT-ATP6, MT-ATP8, ATP5MJ, and ATP5MK in the ATP synthase.</text>
</comment>
<name>A0A1B6EVV2_9HEMI</name>
<dbReference type="EMBL" id="GECZ01027749">
    <property type="protein sequence ID" value="JAS42020.1"/>
    <property type="molecule type" value="Transcribed_RNA"/>
</dbReference>
<keyword evidence="5" id="KW-0999">Mitochondrion inner membrane</keyword>
<keyword evidence="8 10" id="KW-0472">Membrane</keyword>
<evidence type="ECO:0000313" key="11">
    <source>
        <dbReference type="EMBL" id="JAS42020.1"/>
    </source>
</evidence>
<organism evidence="11">
    <name type="scientific">Cuerna arida</name>
    <dbReference type="NCBI Taxonomy" id="1464854"/>
    <lineage>
        <taxon>Eukaryota</taxon>
        <taxon>Metazoa</taxon>
        <taxon>Ecdysozoa</taxon>
        <taxon>Arthropoda</taxon>
        <taxon>Hexapoda</taxon>
        <taxon>Insecta</taxon>
        <taxon>Pterygota</taxon>
        <taxon>Neoptera</taxon>
        <taxon>Paraneoptera</taxon>
        <taxon>Hemiptera</taxon>
        <taxon>Auchenorrhyncha</taxon>
        <taxon>Membracoidea</taxon>
        <taxon>Cicadellidae</taxon>
        <taxon>Cicadellinae</taxon>
        <taxon>Proconiini</taxon>
        <taxon>Cuerna</taxon>
    </lineage>
</organism>
<evidence type="ECO:0000256" key="1">
    <source>
        <dbReference type="ARBA" id="ARBA00004448"/>
    </source>
</evidence>
<accession>A0A1B6EVV2</accession>
<evidence type="ECO:0000256" key="3">
    <source>
        <dbReference type="ARBA" id="ARBA00013934"/>
    </source>
</evidence>
<dbReference type="Pfam" id="PF07096">
    <property type="entry name" value="DUF1358"/>
    <property type="match status" value="1"/>
</dbReference>
<evidence type="ECO:0000256" key="5">
    <source>
        <dbReference type="ARBA" id="ARBA00022792"/>
    </source>
</evidence>
<reference evidence="11" key="1">
    <citation type="submission" date="2015-11" db="EMBL/GenBank/DDBJ databases">
        <title>De novo transcriptome assembly of four potential Pierce s Disease insect vectors from Arizona vineyards.</title>
        <authorList>
            <person name="Tassone E.E."/>
        </authorList>
    </citation>
    <scope>NUCLEOTIDE SEQUENCE</scope>
</reference>
<gene>
    <name evidence="11" type="ORF">g.25685</name>
</gene>
<proteinExistence type="inferred from homology"/>
<dbReference type="PANTHER" id="PTHR13141">
    <property type="entry name" value="TRANSMEMBRANE PROTEIN 242"/>
    <property type="match status" value="1"/>
</dbReference>
<keyword evidence="4 10" id="KW-0812">Transmembrane</keyword>
<keyword evidence="7" id="KW-0496">Mitochondrion</keyword>
<evidence type="ECO:0000256" key="2">
    <source>
        <dbReference type="ARBA" id="ARBA00007570"/>
    </source>
</evidence>
<keyword evidence="6 10" id="KW-1133">Transmembrane helix</keyword>
<dbReference type="GO" id="GO:0005743">
    <property type="term" value="C:mitochondrial inner membrane"/>
    <property type="evidence" value="ECO:0007669"/>
    <property type="project" value="UniProtKB-SubCell"/>
</dbReference>
<feature type="transmembrane region" description="Helical" evidence="10">
    <location>
        <begin position="23"/>
        <end position="46"/>
    </location>
</feature>
<evidence type="ECO:0000256" key="6">
    <source>
        <dbReference type="ARBA" id="ARBA00022989"/>
    </source>
</evidence>
<protein>
    <recommendedName>
        <fullName evidence="3">Transmembrane protein 242</fullName>
    </recommendedName>
</protein>
<feature type="transmembrane region" description="Helical" evidence="10">
    <location>
        <begin position="81"/>
        <end position="100"/>
    </location>
</feature>
<evidence type="ECO:0000256" key="4">
    <source>
        <dbReference type="ARBA" id="ARBA00022692"/>
    </source>
</evidence>
<dbReference type="AlphaFoldDB" id="A0A1B6EVV2"/>
<comment type="similarity">
    <text evidence="2">Belongs to the TMEM242 family.</text>
</comment>
<evidence type="ECO:0000256" key="8">
    <source>
        <dbReference type="ARBA" id="ARBA00023136"/>
    </source>
</evidence>
<evidence type="ECO:0000256" key="10">
    <source>
        <dbReference type="SAM" id="Phobius"/>
    </source>
</evidence>
<comment type="subcellular location">
    <subcellularLocation>
        <location evidence="1">Mitochondrion inner membrane</location>
        <topology evidence="1">Multi-pass membrane protein</topology>
    </subcellularLocation>
</comment>
<dbReference type="InterPro" id="IPR009792">
    <property type="entry name" value="TMEM242"/>
</dbReference>